<dbReference type="EMBL" id="JAIWYP010000005">
    <property type="protein sequence ID" value="KAH3817717.1"/>
    <property type="molecule type" value="Genomic_DNA"/>
</dbReference>
<accession>A0A9D4JRU7</accession>
<evidence type="ECO:0000313" key="1">
    <source>
        <dbReference type="EMBL" id="KAH3817717.1"/>
    </source>
</evidence>
<keyword evidence="2" id="KW-1185">Reference proteome</keyword>
<evidence type="ECO:0000313" key="2">
    <source>
        <dbReference type="Proteomes" id="UP000828390"/>
    </source>
</evidence>
<protein>
    <submittedName>
        <fullName evidence="1">Uncharacterized protein</fullName>
    </submittedName>
</protein>
<organism evidence="1 2">
    <name type="scientific">Dreissena polymorpha</name>
    <name type="common">Zebra mussel</name>
    <name type="synonym">Mytilus polymorpha</name>
    <dbReference type="NCBI Taxonomy" id="45954"/>
    <lineage>
        <taxon>Eukaryota</taxon>
        <taxon>Metazoa</taxon>
        <taxon>Spiralia</taxon>
        <taxon>Lophotrochozoa</taxon>
        <taxon>Mollusca</taxon>
        <taxon>Bivalvia</taxon>
        <taxon>Autobranchia</taxon>
        <taxon>Heteroconchia</taxon>
        <taxon>Euheterodonta</taxon>
        <taxon>Imparidentia</taxon>
        <taxon>Neoheterodontei</taxon>
        <taxon>Myida</taxon>
        <taxon>Dreissenoidea</taxon>
        <taxon>Dreissenidae</taxon>
        <taxon>Dreissena</taxon>
    </lineage>
</organism>
<proteinExistence type="predicted"/>
<comment type="caution">
    <text evidence="1">The sequence shown here is derived from an EMBL/GenBank/DDBJ whole genome shotgun (WGS) entry which is preliminary data.</text>
</comment>
<reference evidence="1" key="1">
    <citation type="journal article" date="2019" name="bioRxiv">
        <title>The Genome of the Zebra Mussel, Dreissena polymorpha: A Resource for Invasive Species Research.</title>
        <authorList>
            <person name="McCartney M.A."/>
            <person name="Auch B."/>
            <person name="Kono T."/>
            <person name="Mallez S."/>
            <person name="Zhang Y."/>
            <person name="Obille A."/>
            <person name="Becker A."/>
            <person name="Abrahante J.E."/>
            <person name="Garbe J."/>
            <person name="Badalamenti J.P."/>
            <person name="Herman A."/>
            <person name="Mangelson H."/>
            <person name="Liachko I."/>
            <person name="Sullivan S."/>
            <person name="Sone E.D."/>
            <person name="Koren S."/>
            <person name="Silverstein K.A.T."/>
            <person name="Beckman K.B."/>
            <person name="Gohl D.M."/>
        </authorList>
    </citation>
    <scope>NUCLEOTIDE SEQUENCE</scope>
    <source>
        <strain evidence="1">Duluth1</strain>
        <tissue evidence="1">Whole animal</tissue>
    </source>
</reference>
<dbReference type="Proteomes" id="UP000828390">
    <property type="component" value="Unassembled WGS sequence"/>
</dbReference>
<name>A0A9D4JRU7_DREPO</name>
<sequence>MVLDHCTSGKHPVHGGRILVVCLKNACRKRATRKHIPASRQDAHKNNAHT</sequence>
<dbReference type="AlphaFoldDB" id="A0A9D4JRU7"/>
<reference evidence="1" key="2">
    <citation type="submission" date="2020-11" db="EMBL/GenBank/DDBJ databases">
        <authorList>
            <person name="McCartney M.A."/>
            <person name="Auch B."/>
            <person name="Kono T."/>
            <person name="Mallez S."/>
            <person name="Becker A."/>
            <person name="Gohl D.M."/>
            <person name="Silverstein K.A.T."/>
            <person name="Koren S."/>
            <person name="Bechman K.B."/>
            <person name="Herman A."/>
            <person name="Abrahante J.E."/>
            <person name="Garbe J."/>
        </authorList>
    </citation>
    <scope>NUCLEOTIDE SEQUENCE</scope>
    <source>
        <strain evidence="1">Duluth1</strain>
        <tissue evidence="1">Whole animal</tissue>
    </source>
</reference>
<gene>
    <name evidence="1" type="ORF">DPMN_119272</name>
</gene>